<protein>
    <submittedName>
        <fullName evidence="1">Uncharacterized protein</fullName>
    </submittedName>
</protein>
<keyword evidence="2" id="KW-1185">Reference proteome</keyword>
<accession>M2TJS1</accession>
<evidence type="ECO:0000313" key="2">
    <source>
        <dbReference type="Proteomes" id="UP000011717"/>
    </source>
</evidence>
<organism evidence="1 2">
    <name type="scientific">Pacificimonas flava</name>
    <dbReference type="NCBI Taxonomy" id="1234595"/>
    <lineage>
        <taxon>Bacteria</taxon>
        <taxon>Pseudomonadati</taxon>
        <taxon>Pseudomonadota</taxon>
        <taxon>Alphaproteobacteria</taxon>
        <taxon>Sphingomonadales</taxon>
        <taxon>Sphingosinicellaceae</taxon>
        <taxon>Pacificimonas</taxon>
    </lineage>
</organism>
<comment type="caution">
    <text evidence="1">The sequence shown here is derived from an EMBL/GenBank/DDBJ whole genome shotgun (WGS) entry which is preliminary data.</text>
</comment>
<sequence>MDVLAPPVRRELVREHYRGARSSSNPAALHLSFRGYRT</sequence>
<name>M2TJS1_9SPHN</name>
<reference evidence="1 2" key="1">
    <citation type="journal article" date="2013" name="Genome Announc.">
        <title>Draft Genome Sequence of Strain JLT2015T, Belonging to the Family Sphingomonadaceae of the Alphaproteobacteria.</title>
        <authorList>
            <person name="Tang K."/>
            <person name="Liu K."/>
            <person name="Li S."/>
            <person name="Jiao N."/>
        </authorList>
    </citation>
    <scope>NUCLEOTIDE SEQUENCE [LARGE SCALE GENOMIC DNA]</scope>
    <source>
        <strain evidence="1 2">JLT2015</strain>
    </source>
</reference>
<evidence type="ECO:0000313" key="1">
    <source>
        <dbReference type="EMBL" id="EMD81891.1"/>
    </source>
</evidence>
<dbReference type="EMBL" id="AMRV01000012">
    <property type="protein sequence ID" value="EMD81891.1"/>
    <property type="molecule type" value="Genomic_DNA"/>
</dbReference>
<dbReference type="Proteomes" id="UP000011717">
    <property type="component" value="Unassembled WGS sequence"/>
</dbReference>
<gene>
    <name evidence="1" type="ORF">C725_2680</name>
</gene>
<proteinExistence type="predicted"/>
<dbReference type="AlphaFoldDB" id="M2TJS1"/>